<feature type="transmembrane region" description="Helical" evidence="14">
    <location>
        <begin position="171"/>
        <end position="196"/>
    </location>
</feature>
<keyword evidence="10" id="KW-0325">Glycoprotein</keyword>
<keyword evidence="7 14" id="KW-1133">Transmembrane helix</keyword>
<comment type="similarity">
    <text evidence="11">Belongs to the chitin synthase family. Class IV subfamily.</text>
</comment>
<proteinExistence type="inferred from homology"/>
<evidence type="ECO:0000256" key="7">
    <source>
        <dbReference type="ARBA" id="ARBA00022989"/>
    </source>
</evidence>
<feature type="region of interest" description="Disordered" evidence="13">
    <location>
        <begin position="1466"/>
        <end position="1516"/>
    </location>
</feature>
<feature type="compositionally biased region" description="Acidic residues" evidence="13">
    <location>
        <begin position="17"/>
        <end position="35"/>
    </location>
</feature>
<dbReference type="GO" id="GO:0006031">
    <property type="term" value="P:chitin biosynthetic process"/>
    <property type="evidence" value="ECO:0007669"/>
    <property type="project" value="TreeGrafter"/>
</dbReference>
<feature type="transmembrane region" description="Helical" evidence="14">
    <location>
        <begin position="306"/>
        <end position="333"/>
    </location>
</feature>
<feature type="compositionally biased region" description="Polar residues" evidence="13">
    <location>
        <begin position="1471"/>
        <end position="1486"/>
    </location>
</feature>
<evidence type="ECO:0000256" key="5">
    <source>
        <dbReference type="ARBA" id="ARBA00022679"/>
    </source>
</evidence>
<evidence type="ECO:0000256" key="3">
    <source>
        <dbReference type="ARBA" id="ARBA00022475"/>
    </source>
</evidence>
<comment type="catalytic activity">
    <reaction evidence="12">
        <text>[(1-&gt;4)-N-acetyl-beta-D-glucosaminyl](n) + UDP-N-acetyl-alpha-D-glucosamine = [(1-&gt;4)-N-acetyl-beta-D-glucosaminyl](n+1) + UDP + H(+)</text>
        <dbReference type="Rhea" id="RHEA:16637"/>
        <dbReference type="Rhea" id="RHEA-COMP:9593"/>
        <dbReference type="Rhea" id="RHEA-COMP:9595"/>
        <dbReference type="ChEBI" id="CHEBI:15378"/>
        <dbReference type="ChEBI" id="CHEBI:17029"/>
        <dbReference type="ChEBI" id="CHEBI:57705"/>
        <dbReference type="ChEBI" id="CHEBI:58223"/>
        <dbReference type="EC" id="2.4.1.16"/>
    </reaction>
</comment>
<feature type="transmembrane region" description="Helical" evidence="14">
    <location>
        <begin position="968"/>
        <end position="993"/>
    </location>
</feature>
<dbReference type="PANTHER" id="PTHR22914">
    <property type="entry name" value="CHITIN SYNTHASE"/>
    <property type="match status" value="1"/>
</dbReference>
<dbReference type="EC" id="2.4.1.16" evidence="2"/>
<feature type="transmembrane region" description="Helical" evidence="14">
    <location>
        <begin position="137"/>
        <end position="159"/>
    </location>
</feature>
<evidence type="ECO:0000259" key="15">
    <source>
        <dbReference type="Pfam" id="PF23000"/>
    </source>
</evidence>
<evidence type="ECO:0000256" key="14">
    <source>
        <dbReference type="SAM" id="Phobius"/>
    </source>
</evidence>
<organism evidence="16 17">
    <name type="scientific">Aphidius gifuensis</name>
    <name type="common">Parasitoid wasp</name>
    <dbReference type="NCBI Taxonomy" id="684658"/>
    <lineage>
        <taxon>Eukaryota</taxon>
        <taxon>Metazoa</taxon>
        <taxon>Ecdysozoa</taxon>
        <taxon>Arthropoda</taxon>
        <taxon>Hexapoda</taxon>
        <taxon>Insecta</taxon>
        <taxon>Pterygota</taxon>
        <taxon>Neoptera</taxon>
        <taxon>Endopterygota</taxon>
        <taxon>Hymenoptera</taxon>
        <taxon>Apocrita</taxon>
        <taxon>Ichneumonoidea</taxon>
        <taxon>Braconidae</taxon>
        <taxon>Aphidiinae</taxon>
        <taxon>Aphidius</taxon>
    </lineage>
</organism>
<feature type="transmembrane region" description="Helical" evidence="14">
    <location>
        <begin position="75"/>
        <end position="99"/>
    </location>
</feature>
<reference evidence="16 17" key="1">
    <citation type="submission" date="2020-08" db="EMBL/GenBank/DDBJ databases">
        <title>Aphidius gifuensis genome sequencing and assembly.</title>
        <authorList>
            <person name="Du Z."/>
        </authorList>
    </citation>
    <scope>NUCLEOTIDE SEQUENCE [LARGE SCALE GENOMIC DNA]</scope>
    <source>
        <strain evidence="16">YNYX2018</strain>
        <tissue evidence="16">Adults</tissue>
    </source>
</reference>
<evidence type="ECO:0000256" key="4">
    <source>
        <dbReference type="ARBA" id="ARBA00022676"/>
    </source>
</evidence>
<dbReference type="EMBL" id="JACMRX010000001">
    <property type="protein sequence ID" value="KAF7996794.1"/>
    <property type="molecule type" value="Genomic_DNA"/>
</dbReference>
<feature type="transmembrane region" description="Helical" evidence="14">
    <location>
        <begin position="1316"/>
        <end position="1337"/>
    </location>
</feature>
<keyword evidence="3" id="KW-1003">Cell membrane</keyword>
<dbReference type="CDD" id="cd04190">
    <property type="entry name" value="Chitin_synth_C"/>
    <property type="match status" value="1"/>
</dbReference>
<evidence type="ECO:0000256" key="10">
    <source>
        <dbReference type="ARBA" id="ARBA00023180"/>
    </source>
</evidence>
<keyword evidence="9 14" id="KW-0472">Membrane</keyword>
<comment type="caution">
    <text evidence="16">The sequence shown here is derived from an EMBL/GenBank/DDBJ whole genome shotgun (WGS) entry which is preliminary data.</text>
</comment>
<feature type="transmembrane region" description="Helical" evidence="14">
    <location>
        <begin position="999"/>
        <end position="1018"/>
    </location>
</feature>
<feature type="domain" description="Chitin synthase chs-1/2 N-terminal putative transporter" evidence="15">
    <location>
        <begin position="67"/>
        <end position="433"/>
    </location>
</feature>
<evidence type="ECO:0000256" key="11">
    <source>
        <dbReference type="ARBA" id="ARBA00046329"/>
    </source>
</evidence>
<dbReference type="GO" id="GO:0004100">
    <property type="term" value="F:chitin synthase activity"/>
    <property type="evidence" value="ECO:0007669"/>
    <property type="project" value="UniProtKB-EC"/>
</dbReference>
<accession>A0A835CU88</accession>
<dbReference type="InterPro" id="IPR055120">
    <property type="entry name" value="Chs-1/2_IV_N"/>
</dbReference>
<evidence type="ECO:0000256" key="9">
    <source>
        <dbReference type="ARBA" id="ARBA00023136"/>
    </source>
</evidence>
<protein>
    <recommendedName>
        <fullName evidence="2">chitin synthase</fullName>
        <ecNumber evidence="2">2.4.1.16</ecNumber>
    </recommendedName>
</protein>
<dbReference type="InterPro" id="IPR029044">
    <property type="entry name" value="Nucleotide-diphossugar_trans"/>
</dbReference>
<dbReference type="Pfam" id="PF23000">
    <property type="entry name" value="ChitinSynthase_IV_N"/>
    <property type="match status" value="1"/>
</dbReference>
<feature type="compositionally biased region" description="Polar residues" evidence="13">
    <location>
        <begin position="1388"/>
        <end position="1399"/>
    </location>
</feature>
<feature type="transmembrane region" description="Helical" evidence="14">
    <location>
        <begin position="233"/>
        <end position="255"/>
    </location>
</feature>
<feature type="compositionally biased region" description="Acidic residues" evidence="13">
    <location>
        <begin position="1505"/>
        <end position="1516"/>
    </location>
</feature>
<keyword evidence="6 14" id="KW-0812">Transmembrane</keyword>
<dbReference type="Pfam" id="PF03142">
    <property type="entry name" value="Chitin_synth_2"/>
    <property type="match status" value="1"/>
</dbReference>
<gene>
    <name evidence="16" type="ORF">HCN44_002440</name>
</gene>
<feature type="transmembrane region" description="Helical" evidence="14">
    <location>
        <begin position="267"/>
        <end position="285"/>
    </location>
</feature>
<evidence type="ECO:0000256" key="6">
    <source>
        <dbReference type="ARBA" id="ARBA00022692"/>
    </source>
</evidence>
<dbReference type="Proteomes" id="UP000639338">
    <property type="component" value="Unassembled WGS sequence"/>
</dbReference>
<feature type="compositionally biased region" description="Basic and acidic residues" evidence="13">
    <location>
        <begin position="1"/>
        <end position="12"/>
    </location>
</feature>
<evidence type="ECO:0000256" key="8">
    <source>
        <dbReference type="ARBA" id="ARBA00023054"/>
    </source>
</evidence>
<keyword evidence="5" id="KW-0808">Transferase</keyword>
<keyword evidence="8" id="KW-0175">Coiled coil</keyword>
<comment type="subcellular location">
    <subcellularLocation>
        <location evidence="1">Cell membrane</location>
        <topology evidence="1">Multi-pass membrane protein</topology>
    </subcellularLocation>
</comment>
<feature type="transmembrane region" description="Helical" evidence="14">
    <location>
        <begin position="370"/>
        <end position="389"/>
    </location>
</feature>
<keyword evidence="4" id="KW-0328">Glycosyltransferase</keyword>
<keyword evidence="17" id="KW-1185">Reference proteome</keyword>
<evidence type="ECO:0000256" key="2">
    <source>
        <dbReference type="ARBA" id="ARBA00012543"/>
    </source>
</evidence>
<evidence type="ECO:0000313" key="16">
    <source>
        <dbReference type="EMBL" id="KAF7996794.1"/>
    </source>
</evidence>
<evidence type="ECO:0000256" key="1">
    <source>
        <dbReference type="ARBA" id="ARBA00004651"/>
    </source>
</evidence>
<dbReference type="SUPFAM" id="SSF53448">
    <property type="entry name" value="Nucleotide-diphospho-sugar transferases"/>
    <property type="match status" value="1"/>
</dbReference>
<feature type="transmembrane region" description="Helical" evidence="14">
    <location>
        <begin position="911"/>
        <end position="938"/>
    </location>
</feature>
<dbReference type="InterPro" id="IPR004835">
    <property type="entry name" value="Chitin_synth"/>
</dbReference>
<feature type="compositionally biased region" description="Polar residues" evidence="13">
    <location>
        <begin position="1493"/>
        <end position="1504"/>
    </location>
</feature>
<evidence type="ECO:0000256" key="12">
    <source>
        <dbReference type="ARBA" id="ARBA00048014"/>
    </source>
</evidence>
<feature type="region of interest" description="Disordered" evidence="13">
    <location>
        <begin position="1386"/>
        <end position="1405"/>
    </location>
</feature>
<evidence type="ECO:0000256" key="13">
    <source>
        <dbReference type="SAM" id="MobiDB-lite"/>
    </source>
</evidence>
<feature type="transmembrane region" description="Helical" evidence="14">
    <location>
        <begin position="1258"/>
        <end position="1276"/>
    </location>
</feature>
<feature type="transmembrane region" description="Helical" evidence="14">
    <location>
        <begin position="1030"/>
        <end position="1051"/>
    </location>
</feature>
<feature type="transmembrane region" description="Helical" evidence="14">
    <location>
        <begin position="202"/>
        <end position="221"/>
    </location>
</feature>
<dbReference type="Gene3D" id="3.90.550.10">
    <property type="entry name" value="Spore Coat Polysaccharide Biosynthesis Protein SpsA, Chain A"/>
    <property type="match status" value="1"/>
</dbReference>
<evidence type="ECO:0000313" key="17">
    <source>
        <dbReference type="Proteomes" id="UP000639338"/>
    </source>
</evidence>
<dbReference type="OrthoDB" id="370884at2759"/>
<feature type="region of interest" description="Disordered" evidence="13">
    <location>
        <begin position="1"/>
        <end position="35"/>
    </location>
</feature>
<dbReference type="PANTHER" id="PTHR22914:SF14">
    <property type="entry name" value="CHITIN SYNTHASE"/>
    <property type="match status" value="1"/>
</dbReference>
<feature type="transmembrane region" description="Helical" evidence="14">
    <location>
        <begin position="401"/>
        <end position="425"/>
    </location>
</feature>
<dbReference type="GO" id="GO:0005886">
    <property type="term" value="C:plasma membrane"/>
    <property type="evidence" value="ECO:0007669"/>
    <property type="project" value="UniProtKB-SubCell"/>
</dbReference>
<feature type="transmembrane region" description="Helical" evidence="14">
    <location>
        <begin position="944"/>
        <end position="961"/>
    </location>
</feature>
<dbReference type="FunFam" id="3.90.550.10:FF:000139">
    <property type="entry name" value="Chitin synthase 8"/>
    <property type="match status" value="1"/>
</dbReference>
<name>A0A835CU88_APHGI</name>
<sequence length="1516" mass="175730">MVLNDRNNDRKMSYNVDEFEYPSDSDYDSEEKNDEEEEKEEIYGWDLFRHFPPKIKTGSNADTSIYDFSLQVVKFLTYIVLFILTIFCGVLSKLTILLATSQIEKTQAIPYCIYNKIENRASIEKITTIIPEESRLTWWWCIIFSFSFAEGITLLNTFYYILFKKKKFPNLWYLLLVCLFEIFHTIGMAILFLVILPELDTIQAVTVSSCTCFIPAVLGLLSRNRQQEGSRNIFIFLLIGDILALIGQLSGIIFLPILSEINDTAKLLLPWVLILSSCRWWLNYVSPKSKIGFIKFLSNIKDDLEISRGIVQGVTAILRITTFLLTSLMIVSWKNIDQDKFFNCLPGKINFNLYLNTTNEFIGITNEDTLTPIVIFLINAFASFVTYSCGKFSSRTLMQRFGFAFPISLVLPSTILTIFVLSNIYETNKCAYHELHLPSYVFFKETKKIYTINDFINQWEKWLWIPWLMSQAWITMHIWTPYCERLATSDRIFAVSSYDSLIIDQSLMLNRKKDDAPEDPADIEGFRPEDTCGTYSTRNSETLSSAIKPGDRVTRIYACATMWHELQDEMMQLISSILRLDLCQSAMRFTQKRYRIQIDDYYELETHIFFDDAFQCMYGCTSICNHDENETQVNSYVKTLIKCMKISVERLGMLASPPMKYPAPYGGRLEWKLPGQTKLIAHLKDKNKIRHRKRWSQVMYMYYLLGYRLMDRSIHKNRKEIIAENTYILTLDGDIDFHPSAVKVLLHLMKRDKSLGAACGRIHPVGSGPMVWFQKFEYAIGHWLQKSTEHMMGSVLCSPGCFSLFRAKALMEDNVMRKYATRSTDARHYVQYDQGEDRWLCTLILQSGYRVEYSAASDSFTHAPETFNEFYNQRRRWIPSTLLNIFDLLNTSKETRQANENISRPYIAYQWILMGSTILGPGTIFLMLVGAFVAAFEIDNWTSLYYNLIPIGIFVVICFSCKAKLQLLVAAIISAIYGLVMIVVLVGIMLQIAEDGWTAPSTILFFAVVGQLIITGILHPNEWGCLICGLMYYITVPSMYLLLIIFSLFSINNVTWGTREQKPIENNDVVINNDTKNSINSSINNKNKIIENGVVNFSFAGLFKCIFCTNNQVSNEELKLDIINQSLDKIGSRLDSIEKHFDGNESQTSQQTIIQDDKLHDIQLDDLNENKINDLTIITNINSNEYNYKKRDNKLCNFLVSPTWLQDNEISKGGIEFLSHEEEVFWKRLITKYLYPIDEDKKQLEKIAETLKELRNEYLFKFFMINALFVLIVFLMQLKKDILHINWPFGASYNISYDRAMNEVHIDKDYLQLEPIGCLFILGFVLILFVQFVAMLFHRFETFHHILANTPLKLFRWNSKSNTTELSLDEHVEDLVDGLQKIAEDNANPVSPKTRQSVGKSPGKRKTVHELIENNDKKIKIPANFDTVFRQNLREKSDNPRLTSSGISQNVLKAFERRRTTFVAHQRKSQFQRTNSEHIYQSPTDNNQREINKSYSYDNPSFIQEENEEIEPSLPR</sequence>